<feature type="compositionally biased region" description="Basic and acidic residues" evidence="1">
    <location>
        <begin position="320"/>
        <end position="331"/>
    </location>
</feature>
<dbReference type="Proteomes" id="UP000440578">
    <property type="component" value="Unassembled WGS sequence"/>
</dbReference>
<proteinExistence type="predicted"/>
<feature type="compositionally biased region" description="Basic and acidic residues" evidence="1">
    <location>
        <begin position="606"/>
        <end position="630"/>
    </location>
</feature>
<gene>
    <name evidence="2" type="ORF">FJT64_026729</name>
</gene>
<reference evidence="2 3" key="1">
    <citation type="submission" date="2019-07" db="EMBL/GenBank/DDBJ databases">
        <title>Draft genome assembly of a fouling barnacle, Amphibalanus amphitrite (Darwin, 1854): The first reference genome for Thecostraca.</title>
        <authorList>
            <person name="Kim W."/>
        </authorList>
    </citation>
    <scope>NUCLEOTIDE SEQUENCE [LARGE SCALE GENOMIC DNA]</scope>
    <source>
        <strain evidence="2">SNU_AA5</strain>
        <tissue evidence="2">Soma without cirri and trophi</tissue>
    </source>
</reference>
<feature type="region of interest" description="Disordered" evidence="1">
    <location>
        <begin position="302"/>
        <end position="346"/>
    </location>
</feature>
<dbReference type="EMBL" id="VIIS01001223">
    <property type="protein sequence ID" value="KAF0300904.1"/>
    <property type="molecule type" value="Genomic_DNA"/>
</dbReference>
<sequence>MREHATLLLLAVCEDQWRNVDLLLEGGTEPLSERELRLRLLRTLVQQAVVDGVGYRPTAPWWEYWWKASIPPLVRTAPLLLQWWHYSNSGTYNQQCYLFMAWVVVDPADLVGGTLMTSSVSDIVTLDVTPLIQLLTRSDLEFLLGDPDRVATWCSQQLRRPLEERPAGLTAELDTPRGRAEMLLQPELLLQAVRVNAPGKMDMWRDEDRRMKNWWMGNAHLPMRTYQETRELLEQFFNTKLHWQLHDLLLEMDAVSVATTAGLKRRRLQQLLSGDRLRTAYDAATGWWPDRWEMTPYCLAVDETDSQDSERDDDNGEVGGEERRGADEKQTMEGLPRPQREKWQQLERQHHQLWQELDRRGYEKKKSLNQQHDEECRSMELHHDKKWRIMEIRHHDERKRLQQRHESVTMCVELQNQEHSNQERRRRHLELLDRKNRRDRAVLERQHQIEWGDLEQKVQRQWNKLKQRHQSESQELKERYPNIRTGEELDRLMEECSRRRQHLGEELGKELEKELELKLEKELGKVQEEELENELKLEEDEEPLVRAPKNQERQQKQQQHGQQQKQQQQQHQEEEQRQGRQPSRNVEHLRNLIDVTRRHRQQRIQLQERHNQELEEQRRHHRQERRDLERRLGCRRDSQERRHRK</sequence>
<accession>A0A6A4WAT0</accession>
<organism evidence="2 3">
    <name type="scientific">Amphibalanus amphitrite</name>
    <name type="common">Striped barnacle</name>
    <name type="synonym">Balanus amphitrite</name>
    <dbReference type="NCBI Taxonomy" id="1232801"/>
    <lineage>
        <taxon>Eukaryota</taxon>
        <taxon>Metazoa</taxon>
        <taxon>Ecdysozoa</taxon>
        <taxon>Arthropoda</taxon>
        <taxon>Crustacea</taxon>
        <taxon>Multicrustacea</taxon>
        <taxon>Cirripedia</taxon>
        <taxon>Thoracica</taxon>
        <taxon>Thoracicalcarea</taxon>
        <taxon>Balanomorpha</taxon>
        <taxon>Balanoidea</taxon>
        <taxon>Balanidae</taxon>
        <taxon>Amphibalaninae</taxon>
        <taxon>Amphibalanus</taxon>
    </lineage>
</organism>
<protein>
    <recommendedName>
        <fullName evidence="4">Reticulocyte-binding protein 2 a</fullName>
    </recommendedName>
</protein>
<evidence type="ECO:0000313" key="2">
    <source>
        <dbReference type="EMBL" id="KAF0300904.1"/>
    </source>
</evidence>
<name>A0A6A4WAT0_AMPAM</name>
<feature type="region of interest" description="Disordered" evidence="1">
    <location>
        <begin position="528"/>
        <end position="587"/>
    </location>
</feature>
<evidence type="ECO:0008006" key="4">
    <source>
        <dbReference type="Google" id="ProtNLM"/>
    </source>
</evidence>
<evidence type="ECO:0000256" key="1">
    <source>
        <dbReference type="SAM" id="MobiDB-lite"/>
    </source>
</evidence>
<dbReference type="AlphaFoldDB" id="A0A6A4WAT0"/>
<dbReference type="OrthoDB" id="7249367at2759"/>
<comment type="caution">
    <text evidence="2">The sequence shown here is derived from an EMBL/GenBank/DDBJ whole genome shotgun (WGS) entry which is preliminary data.</text>
</comment>
<feature type="compositionally biased region" description="Acidic residues" evidence="1">
    <location>
        <begin position="302"/>
        <end position="316"/>
    </location>
</feature>
<keyword evidence="3" id="KW-1185">Reference proteome</keyword>
<evidence type="ECO:0000313" key="3">
    <source>
        <dbReference type="Proteomes" id="UP000440578"/>
    </source>
</evidence>
<feature type="compositionally biased region" description="Low complexity" evidence="1">
    <location>
        <begin position="556"/>
        <end position="570"/>
    </location>
</feature>
<feature type="region of interest" description="Disordered" evidence="1">
    <location>
        <begin position="599"/>
        <end position="630"/>
    </location>
</feature>